<accession>A0A974H309</accession>
<reference evidence="2" key="1">
    <citation type="journal article" date="2016" name="Nature">
        <title>Genome evolution in the allotetraploid frog Xenopus laevis.</title>
        <authorList>
            <person name="Session A.M."/>
            <person name="Uno Y."/>
            <person name="Kwon T."/>
            <person name="Chapman J.A."/>
            <person name="Toyoda A."/>
            <person name="Takahashi S."/>
            <person name="Fukui A."/>
            <person name="Hikosaka A."/>
            <person name="Suzuki A."/>
            <person name="Kondo M."/>
            <person name="van Heeringen S.J."/>
            <person name="Quigley I."/>
            <person name="Heinz S."/>
            <person name="Ogino H."/>
            <person name="Ochi H."/>
            <person name="Hellsten U."/>
            <person name="Lyons J.B."/>
            <person name="Simakov O."/>
            <person name="Putnam N."/>
            <person name="Stites J."/>
            <person name="Kuroki Y."/>
            <person name="Tanaka T."/>
            <person name="Michiue T."/>
            <person name="Watanabe M."/>
            <person name="Bogdanovic O."/>
            <person name="Lister R."/>
            <person name="Georgiou G."/>
            <person name="Paranjpe S.S."/>
            <person name="van Kruijsbergen I."/>
            <person name="Shu S."/>
            <person name="Carlson J."/>
            <person name="Kinoshita T."/>
            <person name="Ohta Y."/>
            <person name="Mawaribuchi S."/>
            <person name="Jenkins J."/>
            <person name="Grimwood J."/>
            <person name="Schmutz J."/>
            <person name="Mitros T."/>
            <person name="Mozaffari S.V."/>
            <person name="Suzuki Y."/>
            <person name="Haramoto Y."/>
            <person name="Yamamoto T.S."/>
            <person name="Takagi C."/>
            <person name="Heald R."/>
            <person name="Miller K."/>
            <person name="Haudenschild C."/>
            <person name="Kitzman J."/>
            <person name="Nakayama T."/>
            <person name="Izutsu Y."/>
            <person name="Robert J."/>
            <person name="Fortriede J."/>
            <person name="Burns K."/>
            <person name="Lotay V."/>
            <person name="Karimi K."/>
            <person name="Yasuoka Y."/>
            <person name="Dichmann D.S."/>
            <person name="Flajnik M.F."/>
            <person name="Houston D.W."/>
            <person name="Shendure J."/>
            <person name="DuPasquier L."/>
            <person name="Vize P.D."/>
            <person name="Zorn A.M."/>
            <person name="Ito M."/>
            <person name="Marcotte E.M."/>
            <person name="Wallingford J.B."/>
            <person name="Ito Y."/>
            <person name="Asashima M."/>
            <person name="Ueno N."/>
            <person name="Matsuda Y."/>
            <person name="Veenstra G.J."/>
            <person name="Fujiyama A."/>
            <person name="Harland R.M."/>
            <person name="Taira M."/>
            <person name="Rokhsar D.S."/>
        </authorList>
    </citation>
    <scope>NUCLEOTIDE SEQUENCE [LARGE SCALE GENOMIC DNA]</scope>
    <source>
        <strain evidence="2">J</strain>
    </source>
</reference>
<sequence length="100" mass="11287">MVQSPLPKCLLHSNSFCRGQLSAQELCKICQREHYILLSLVLNPFTPRNLHLTLTVLGVTNLALNRQIWSFVSRVPKPRVCAKSGQQICCAVSCICWYCP</sequence>
<proteinExistence type="predicted"/>
<evidence type="ECO:0000313" key="2">
    <source>
        <dbReference type="Proteomes" id="UP000694892"/>
    </source>
</evidence>
<dbReference type="AlphaFoldDB" id="A0A974H309"/>
<dbReference type="Proteomes" id="UP000694892">
    <property type="component" value="Chromosome 9_10L"/>
</dbReference>
<gene>
    <name evidence="1" type="ORF">XELAEV_18044158mg</name>
</gene>
<evidence type="ECO:0000313" key="1">
    <source>
        <dbReference type="EMBL" id="OCT63062.1"/>
    </source>
</evidence>
<organism evidence="1 2">
    <name type="scientific">Xenopus laevis</name>
    <name type="common">African clawed frog</name>
    <dbReference type="NCBI Taxonomy" id="8355"/>
    <lineage>
        <taxon>Eukaryota</taxon>
        <taxon>Metazoa</taxon>
        <taxon>Chordata</taxon>
        <taxon>Craniata</taxon>
        <taxon>Vertebrata</taxon>
        <taxon>Euteleostomi</taxon>
        <taxon>Amphibia</taxon>
        <taxon>Batrachia</taxon>
        <taxon>Anura</taxon>
        <taxon>Pipoidea</taxon>
        <taxon>Pipidae</taxon>
        <taxon>Xenopodinae</taxon>
        <taxon>Xenopus</taxon>
        <taxon>Xenopus</taxon>
    </lineage>
</organism>
<name>A0A974H309_XENLA</name>
<protein>
    <submittedName>
        <fullName evidence="1">Uncharacterized protein</fullName>
    </submittedName>
</protein>
<dbReference type="EMBL" id="CM004482">
    <property type="protein sequence ID" value="OCT63062.1"/>
    <property type="molecule type" value="Genomic_DNA"/>
</dbReference>